<dbReference type="AlphaFoldDB" id="A0A1G2G5I9"/>
<dbReference type="GO" id="GO:0003723">
    <property type="term" value="F:RNA binding"/>
    <property type="evidence" value="ECO:0007669"/>
    <property type="project" value="UniProtKB-KW"/>
</dbReference>
<dbReference type="Proteomes" id="UP000177785">
    <property type="component" value="Unassembled WGS sequence"/>
</dbReference>
<evidence type="ECO:0000313" key="3">
    <source>
        <dbReference type="EMBL" id="OGZ45526.1"/>
    </source>
</evidence>
<reference evidence="3 4" key="1">
    <citation type="journal article" date="2016" name="Nat. Commun.">
        <title>Thousands of microbial genomes shed light on interconnected biogeochemical processes in an aquifer system.</title>
        <authorList>
            <person name="Anantharaman K."/>
            <person name="Brown C.T."/>
            <person name="Hug L.A."/>
            <person name="Sharon I."/>
            <person name="Castelle C.J."/>
            <person name="Probst A.J."/>
            <person name="Thomas B.C."/>
            <person name="Singh A."/>
            <person name="Wilkins M.J."/>
            <person name="Karaoz U."/>
            <person name="Brodie E.L."/>
            <person name="Williams K.H."/>
            <person name="Hubbard S.S."/>
            <person name="Banfield J.F."/>
        </authorList>
    </citation>
    <scope>NUCLEOTIDE SEQUENCE [LARGE SCALE GENOMIC DNA]</scope>
</reference>
<dbReference type="Gene3D" id="3.10.290.10">
    <property type="entry name" value="RNA-binding S4 domain"/>
    <property type="match status" value="1"/>
</dbReference>
<dbReference type="InterPro" id="IPR036986">
    <property type="entry name" value="S4_RNA-bd_sf"/>
</dbReference>
<dbReference type="CDD" id="cd00165">
    <property type="entry name" value="S4"/>
    <property type="match status" value="1"/>
</dbReference>
<organism evidence="3 4">
    <name type="scientific">Candidatus Ryanbacteria bacterium RIFCSPHIGHO2_01_FULL_48_27</name>
    <dbReference type="NCBI Taxonomy" id="1802115"/>
    <lineage>
        <taxon>Bacteria</taxon>
        <taxon>Candidatus Ryaniibacteriota</taxon>
    </lineage>
</organism>
<dbReference type="STRING" id="1802115.A2756_00715"/>
<evidence type="ECO:0000313" key="4">
    <source>
        <dbReference type="Proteomes" id="UP000177785"/>
    </source>
</evidence>
<name>A0A1G2G5I9_9BACT</name>
<accession>A0A1G2G5I9</accession>
<proteinExistence type="predicted"/>
<dbReference type="EMBL" id="MHNL01000006">
    <property type="protein sequence ID" value="OGZ45526.1"/>
    <property type="molecule type" value="Genomic_DNA"/>
</dbReference>
<dbReference type="PROSITE" id="PS50889">
    <property type="entry name" value="S4"/>
    <property type="match status" value="1"/>
</dbReference>
<comment type="caution">
    <text evidence="3">The sequence shown here is derived from an EMBL/GenBank/DDBJ whole genome shotgun (WGS) entry which is preliminary data.</text>
</comment>
<protein>
    <recommendedName>
        <fullName evidence="2">RNA-binding S4 domain-containing protein</fullName>
    </recommendedName>
</protein>
<keyword evidence="1" id="KW-0694">RNA-binding</keyword>
<dbReference type="SUPFAM" id="SSF55174">
    <property type="entry name" value="Alpha-L RNA-binding motif"/>
    <property type="match status" value="1"/>
</dbReference>
<dbReference type="InterPro" id="IPR002942">
    <property type="entry name" value="S4_RNA-bd"/>
</dbReference>
<sequence length="66" mass="7715">MDKPTYPMRINKYLALERNITRRDADELIKKNRVLLNGRLAVLGDQVEARDKVEVRFHGKPNTLHS</sequence>
<feature type="domain" description="RNA-binding S4" evidence="2">
    <location>
        <begin position="8"/>
        <end position="65"/>
    </location>
</feature>
<dbReference type="SMART" id="SM00363">
    <property type="entry name" value="S4"/>
    <property type="match status" value="1"/>
</dbReference>
<evidence type="ECO:0000256" key="1">
    <source>
        <dbReference type="PROSITE-ProRule" id="PRU00182"/>
    </source>
</evidence>
<gene>
    <name evidence="3" type="ORF">A2756_00715</name>
</gene>
<dbReference type="Pfam" id="PF01479">
    <property type="entry name" value="S4"/>
    <property type="match status" value="1"/>
</dbReference>
<evidence type="ECO:0000259" key="2">
    <source>
        <dbReference type="SMART" id="SM00363"/>
    </source>
</evidence>